<dbReference type="EMBL" id="CP001219">
    <property type="protein sequence ID" value="ACK77880.1"/>
    <property type="molecule type" value="Genomic_DNA"/>
</dbReference>
<dbReference type="InterPro" id="IPR036388">
    <property type="entry name" value="WH-like_DNA-bd_sf"/>
</dbReference>
<dbReference type="InterPro" id="IPR030489">
    <property type="entry name" value="TR_Rrf2-type_CS"/>
</dbReference>
<dbReference type="PROSITE" id="PS01332">
    <property type="entry name" value="HTH_RRF2_1"/>
    <property type="match status" value="1"/>
</dbReference>
<dbReference type="GO" id="GO:0003700">
    <property type="term" value="F:DNA-binding transcription factor activity"/>
    <property type="evidence" value="ECO:0007669"/>
    <property type="project" value="TreeGrafter"/>
</dbReference>
<dbReference type="NCBIfam" id="TIGR00738">
    <property type="entry name" value="rrf2_super"/>
    <property type="match status" value="1"/>
</dbReference>
<dbReference type="PROSITE" id="PS51197">
    <property type="entry name" value="HTH_RRF2_2"/>
    <property type="match status" value="1"/>
</dbReference>
<dbReference type="KEGG" id="afr:AFE_3240"/>
<dbReference type="SUPFAM" id="SSF46785">
    <property type="entry name" value="Winged helix' DNA-binding domain"/>
    <property type="match status" value="1"/>
</dbReference>
<dbReference type="eggNOG" id="COG1959">
    <property type="taxonomic scope" value="Bacteria"/>
</dbReference>
<reference evidence="1 2" key="1">
    <citation type="journal article" date="2008" name="BMC Genomics">
        <title>Acidithiobacillus ferrooxidans metabolism: from genome sequence to industrial applications.</title>
        <authorList>
            <person name="Valdes J."/>
            <person name="Pedroso I."/>
            <person name="Quatrini R."/>
            <person name="Dodson R.J."/>
            <person name="Tettelin H."/>
            <person name="Blake R.II."/>
            <person name="Eisen J.A."/>
            <person name="Holmes D.S."/>
        </authorList>
    </citation>
    <scope>NUCLEOTIDE SEQUENCE [LARGE SCALE GENOMIC DNA]</scope>
    <source>
        <strain evidence="2">ATCC 23270 / DSM 14882 / CIP 104768 / NCIMB 8455</strain>
    </source>
</reference>
<dbReference type="PANTHER" id="PTHR33221:SF13">
    <property type="entry name" value="TRANSCRIPTIONAL REGULATOR-RELATED"/>
    <property type="match status" value="1"/>
</dbReference>
<sequence length="175" mass="18810">MTMRFEKNAEDASMLLSKTSEYALQALIYLAAQPSGEPVLSRDISDYLHVPAQYLAKILQDLAKRGVLDSFKGRGGGFVLRPGAGQMNILDIIEIVEGQPFGQGCVLGLKACADETACPVHTQWKPLKAEVIDLLGRQTIASMAEAVMAGRYRIHLAGGAQLHIRPAPTSGNGFS</sequence>
<dbReference type="InterPro" id="IPR036390">
    <property type="entry name" value="WH_DNA-bd_sf"/>
</dbReference>
<dbReference type="InterPro" id="IPR000944">
    <property type="entry name" value="Tscrpt_reg_Rrf2"/>
</dbReference>
<dbReference type="PANTHER" id="PTHR33221">
    <property type="entry name" value="WINGED HELIX-TURN-HELIX TRANSCRIPTIONAL REGULATOR, RRF2 FAMILY"/>
    <property type="match status" value="1"/>
</dbReference>
<protein>
    <submittedName>
        <fullName evidence="1">Rrf2 family protein</fullName>
    </submittedName>
</protein>
<dbReference type="GO" id="GO:0005829">
    <property type="term" value="C:cytosol"/>
    <property type="evidence" value="ECO:0007669"/>
    <property type="project" value="TreeGrafter"/>
</dbReference>
<dbReference type="Proteomes" id="UP000001362">
    <property type="component" value="Chromosome"/>
</dbReference>
<dbReference type="AlphaFoldDB" id="B7JBB8"/>
<dbReference type="PaxDb" id="243159-AFE_3240"/>
<keyword evidence="2" id="KW-1185">Reference proteome</keyword>
<dbReference type="Gene3D" id="1.10.10.10">
    <property type="entry name" value="Winged helix-like DNA-binding domain superfamily/Winged helix DNA-binding domain"/>
    <property type="match status" value="1"/>
</dbReference>
<proteinExistence type="predicted"/>
<dbReference type="HOGENOM" id="CLU_107144_1_4_6"/>
<accession>B7JBB8</accession>
<evidence type="ECO:0000313" key="2">
    <source>
        <dbReference type="Proteomes" id="UP000001362"/>
    </source>
</evidence>
<dbReference type="Pfam" id="PF02082">
    <property type="entry name" value="Rrf2"/>
    <property type="match status" value="1"/>
</dbReference>
<name>B7JBB8_ACIF2</name>
<evidence type="ECO:0000313" key="1">
    <source>
        <dbReference type="EMBL" id="ACK77880.1"/>
    </source>
</evidence>
<organism evidence="1 2">
    <name type="scientific">Acidithiobacillus ferrooxidans (strain ATCC 23270 / DSM 14882 / CIP 104768 / NCIMB 8455)</name>
    <name type="common">Ferrobacillus ferrooxidans (strain ATCC 23270)</name>
    <dbReference type="NCBI Taxonomy" id="243159"/>
    <lineage>
        <taxon>Bacteria</taxon>
        <taxon>Pseudomonadati</taxon>
        <taxon>Pseudomonadota</taxon>
        <taxon>Acidithiobacillia</taxon>
        <taxon>Acidithiobacillales</taxon>
        <taxon>Acidithiobacillaceae</taxon>
        <taxon>Acidithiobacillus</taxon>
    </lineage>
</organism>
<dbReference type="STRING" id="243159.AFE_3240"/>
<gene>
    <name evidence="1" type="ordered locus">AFE_3240</name>
</gene>